<sequence length="206" mass="23833">MPKKEYPLQQLEHFLPAGAFQKVVVYLHHYRVHLSITRERKSLLGDYRHAHKNEHHRISVNGNLNPYAFLITLVHELAHLLTFEKYGHRVMAHGQEWKALYKLLLQDFLGRNIFPADVEAALFKSLHNLPASSCADEPLMRVLRNHDHPAERSTLVEELPEGTLFSIAGGRIFRKGKKLRKRYQCKEVATGKLYLFSGLYEVELAS</sequence>
<keyword evidence="3" id="KW-1185">Reference proteome</keyword>
<dbReference type="EMBL" id="BBWV01000002">
    <property type="protein sequence ID" value="GAO43288.1"/>
    <property type="molecule type" value="Genomic_DNA"/>
</dbReference>
<evidence type="ECO:0000313" key="3">
    <source>
        <dbReference type="Proteomes" id="UP000033121"/>
    </source>
</evidence>
<dbReference type="OrthoDB" id="267364at2"/>
<dbReference type="AlphaFoldDB" id="A0A0E9N0H9"/>
<dbReference type="GO" id="GO:0006950">
    <property type="term" value="P:response to stress"/>
    <property type="evidence" value="ECO:0007669"/>
    <property type="project" value="UniProtKB-ARBA"/>
</dbReference>
<dbReference type="RefSeq" id="WP_046369190.1">
    <property type="nucleotide sequence ID" value="NZ_BBWV01000002.1"/>
</dbReference>
<dbReference type="Proteomes" id="UP000033121">
    <property type="component" value="Unassembled WGS sequence"/>
</dbReference>
<dbReference type="Pfam" id="PF10263">
    <property type="entry name" value="SprT-like"/>
    <property type="match status" value="1"/>
</dbReference>
<accession>A0A0E9N0H9</accession>
<dbReference type="InterPro" id="IPR006640">
    <property type="entry name" value="SprT-like_domain"/>
</dbReference>
<proteinExistence type="predicted"/>
<evidence type="ECO:0000313" key="2">
    <source>
        <dbReference type="EMBL" id="GAO43288.1"/>
    </source>
</evidence>
<dbReference type="STRING" id="1220578.FPE01S_02_03930"/>
<feature type="domain" description="SprT-like" evidence="1">
    <location>
        <begin position="36"/>
        <end position="102"/>
    </location>
</feature>
<reference evidence="2 3" key="1">
    <citation type="submission" date="2015-04" db="EMBL/GenBank/DDBJ databases">
        <title>Whole genome shotgun sequence of Flavihumibacter petaseus NBRC 106054.</title>
        <authorList>
            <person name="Miyazawa S."/>
            <person name="Hosoyama A."/>
            <person name="Hashimoto M."/>
            <person name="Noguchi M."/>
            <person name="Tsuchikane K."/>
            <person name="Ohji S."/>
            <person name="Yamazoe A."/>
            <person name="Ichikawa N."/>
            <person name="Kimura A."/>
            <person name="Fujita N."/>
        </authorList>
    </citation>
    <scope>NUCLEOTIDE SEQUENCE [LARGE SCALE GENOMIC DNA]</scope>
    <source>
        <strain evidence="2 3">NBRC 106054</strain>
    </source>
</reference>
<comment type="caution">
    <text evidence="2">The sequence shown here is derived from an EMBL/GenBank/DDBJ whole genome shotgun (WGS) entry which is preliminary data.</text>
</comment>
<protein>
    <recommendedName>
        <fullName evidence="1">SprT-like domain-containing protein</fullName>
    </recommendedName>
</protein>
<organism evidence="2 3">
    <name type="scientific">Flavihumibacter petaseus NBRC 106054</name>
    <dbReference type="NCBI Taxonomy" id="1220578"/>
    <lineage>
        <taxon>Bacteria</taxon>
        <taxon>Pseudomonadati</taxon>
        <taxon>Bacteroidota</taxon>
        <taxon>Chitinophagia</taxon>
        <taxon>Chitinophagales</taxon>
        <taxon>Chitinophagaceae</taxon>
        <taxon>Flavihumibacter</taxon>
    </lineage>
</organism>
<evidence type="ECO:0000259" key="1">
    <source>
        <dbReference type="Pfam" id="PF10263"/>
    </source>
</evidence>
<name>A0A0E9N0H9_9BACT</name>
<gene>
    <name evidence="2" type="ORF">FPE01S_02_03930</name>
</gene>